<dbReference type="GO" id="GO:0004803">
    <property type="term" value="F:transposase activity"/>
    <property type="evidence" value="ECO:0007669"/>
    <property type="project" value="InterPro"/>
</dbReference>
<dbReference type="InterPro" id="IPR047650">
    <property type="entry name" value="Transpos_IS110"/>
</dbReference>
<dbReference type="AlphaFoldDB" id="A0A261UR32"/>
<dbReference type="PANTHER" id="PTHR33055:SF3">
    <property type="entry name" value="PUTATIVE TRANSPOSASE FOR IS117-RELATED"/>
    <property type="match status" value="1"/>
</dbReference>
<dbReference type="NCBIfam" id="NF033542">
    <property type="entry name" value="transpos_IS110"/>
    <property type="match status" value="1"/>
</dbReference>
<evidence type="ECO:0000313" key="3">
    <source>
        <dbReference type="EMBL" id="OZI64320.1"/>
    </source>
</evidence>
<dbReference type="EMBL" id="NEVS01000002">
    <property type="protein sequence ID" value="OZI64349.1"/>
    <property type="molecule type" value="Genomic_DNA"/>
</dbReference>
<reference evidence="5" key="1">
    <citation type="submission" date="2017-05" db="EMBL/GenBank/DDBJ databases">
        <title>Complete and WGS of Bordetella genogroups.</title>
        <authorList>
            <person name="Spilker T."/>
            <person name="Lipuma J."/>
        </authorList>
    </citation>
    <scope>NUCLEOTIDE SEQUENCE [LARGE SCALE GENOMIC DNA]</scope>
    <source>
        <strain evidence="5">AU8856</strain>
    </source>
</reference>
<comment type="caution">
    <text evidence="4">The sequence shown here is derived from an EMBL/GenBank/DDBJ whole genome shotgun (WGS) entry which is preliminary data.</text>
</comment>
<dbReference type="Pfam" id="PF02371">
    <property type="entry name" value="Transposase_20"/>
    <property type="match status" value="1"/>
</dbReference>
<evidence type="ECO:0000259" key="2">
    <source>
        <dbReference type="Pfam" id="PF02371"/>
    </source>
</evidence>
<dbReference type="RefSeq" id="WP_094840673.1">
    <property type="nucleotide sequence ID" value="NZ_NEVS01000002.1"/>
</dbReference>
<dbReference type="Pfam" id="PF01548">
    <property type="entry name" value="DEDD_Tnp_IS110"/>
    <property type="match status" value="1"/>
</dbReference>
<sequence length="341" mass="37614">MTDKQTVIGVDIAKRVFQVHEVDWQTGEIISLQLRREKFLEHFVNRTPCLIGMETCGGAHHWARQLMAMGHAVKLLPAMQVKAFVYGNKNDAADARAIWTAVQQPGVKAVAVKSEAQQAVLAMHRMRQQLVKFRTAQINALRGLLTEYGEVMPQGFAAVAKAVPGVLARLVDKLPTVLIDTLREQFSRICDLNKQVTEIERRLQAWLKQNEACRRIAEIPGVGLLTATAAVATMGDPAAFKSGREFAAWLGLVPRQVGTGGKVKLLGISKRGDTYLRTLLIHGARSVLWNSKELPSWAASATRHRHVNVAAVAIANRTARTLWALLAHGRAYEPNYASRPA</sequence>
<dbReference type="InterPro" id="IPR003346">
    <property type="entry name" value="Transposase_20"/>
</dbReference>
<dbReference type="OrthoDB" id="5289737at2"/>
<keyword evidence="5" id="KW-1185">Reference proteome</keyword>
<organism evidence="4 5">
    <name type="scientific">Bordetella genomosp. 11</name>
    <dbReference type="NCBI Taxonomy" id="1416808"/>
    <lineage>
        <taxon>Bacteria</taxon>
        <taxon>Pseudomonadati</taxon>
        <taxon>Pseudomonadota</taxon>
        <taxon>Betaproteobacteria</taxon>
        <taxon>Burkholderiales</taxon>
        <taxon>Alcaligenaceae</taxon>
        <taxon>Bordetella</taxon>
    </lineage>
</organism>
<protein>
    <submittedName>
        <fullName evidence="4">IS110 family transposase</fullName>
    </submittedName>
</protein>
<evidence type="ECO:0000313" key="5">
    <source>
        <dbReference type="Proteomes" id="UP000215767"/>
    </source>
</evidence>
<reference evidence="4" key="2">
    <citation type="submission" date="2017-05" db="EMBL/GenBank/DDBJ databases">
        <title>Complete and WGS of Bordetella genogroups.</title>
        <authorList>
            <person name="Spilker T."/>
            <person name="LiPuma J."/>
        </authorList>
    </citation>
    <scope>NUCLEOTIDE SEQUENCE [LARGE SCALE GENOMIC DNA]</scope>
    <source>
        <strain evidence="4">AU8856</strain>
    </source>
</reference>
<dbReference type="GO" id="GO:0003677">
    <property type="term" value="F:DNA binding"/>
    <property type="evidence" value="ECO:0007669"/>
    <property type="project" value="InterPro"/>
</dbReference>
<evidence type="ECO:0000313" key="4">
    <source>
        <dbReference type="EMBL" id="OZI64349.1"/>
    </source>
</evidence>
<evidence type="ECO:0000259" key="1">
    <source>
        <dbReference type="Pfam" id="PF01548"/>
    </source>
</evidence>
<dbReference type="PANTHER" id="PTHR33055">
    <property type="entry name" value="TRANSPOSASE FOR INSERTION SEQUENCE ELEMENT IS1111A"/>
    <property type="match status" value="1"/>
</dbReference>
<name>A0A261UR32_9BORD</name>
<dbReference type="Proteomes" id="UP000215767">
    <property type="component" value="Unassembled WGS sequence"/>
</dbReference>
<dbReference type="InterPro" id="IPR002525">
    <property type="entry name" value="Transp_IS110-like_N"/>
</dbReference>
<feature type="domain" description="Transposase IS110-like N-terminal" evidence="1">
    <location>
        <begin position="8"/>
        <end position="148"/>
    </location>
</feature>
<gene>
    <name evidence="4" type="ORF">CAL28_06590</name>
    <name evidence="3" type="ORF">CAL28_07640</name>
</gene>
<dbReference type="EMBL" id="NEVS01000003">
    <property type="protein sequence ID" value="OZI64320.1"/>
    <property type="molecule type" value="Genomic_DNA"/>
</dbReference>
<feature type="domain" description="Transposase IS116/IS110/IS902 C-terminal" evidence="2">
    <location>
        <begin position="213"/>
        <end position="289"/>
    </location>
</feature>
<accession>A0A261UR32</accession>
<dbReference type="GO" id="GO:0006313">
    <property type="term" value="P:DNA transposition"/>
    <property type="evidence" value="ECO:0007669"/>
    <property type="project" value="InterPro"/>
</dbReference>
<proteinExistence type="predicted"/>